<feature type="compositionally biased region" description="Pro residues" evidence="5">
    <location>
        <begin position="442"/>
        <end position="452"/>
    </location>
</feature>
<evidence type="ECO:0000256" key="1">
    <source>
        <dbReference type="ARBA" id="ARBA00022679"/>
    </source>
</evidence>
<evidence type="ECO:0000256" key="6">
    <source>
        <dbReference type="SAM" id="Phobius"/>
    </source>
</evidence>
<dbReference type="InterPro" id="IPR008266">
    <property type="entry name" value="Tyr_kinase_AS"/>
</dbReference>
<dbReference type="PROSITE" id="PS50011">
    <property type="entry name" value="PROTEIN_KINASE_DOM"/>
    <property type="match status" value="1"/>
</dbReference>
<feature type="region of interest" description="Disordered" evidence="5">
    <location>
        <begin position="786"/>
        <end position="898"/>
    </location>
</feature>
<dbReference type="PROSITE" id="PS00109">
    <property type="entry name" value="PROTEIN_KINASE_TYR"/>
    <property type="match status" value="1"/>
</dbReference>
<dbReference type="Gene3D" id="3.30.200.20">
    <property type="entry name" value="Phosphorylase Kinase, domain 1"/>
    <property type="match status" value="1"/>
</dbReference>
<proteinExistence type="predicted"/>
<dbReference type="PANTHER" id="PTHR43289:SF6">
    <property type="entry name" value="SERINE_THREONINE-PROTEIN KINASE NEKL-3"/>
    <property type="match status" value="1"/>
</dbReference>
<keyword evidence="6" id="KW-0472">Membrane</keyword>
<keyword evidence="3 8" id="KW-0418">Kinase</keyword>
<dbReference type="InterPro" id="IPR011009">
    <property type="entry name" value="Kinase-like_dom_sf"/>
</dbReference>
<gene>
    <name evidence="8" type="ORF">ATI61_10758</name>
</gene>
<feature type="region of interest" description="Disordered" evidence="5">
    <location>
        <begin position="334"/>
        <end position="739"/>
    </location>
</feature>
<keyword evidence="4" id="KW-0067">ATP-binding</keyword>
<dbReference type="EMBL" id="QUMU01000007">
    <property type="protein sequence ID" value="REG29371.1"/>
    <property type="molecule type" value="Genomic_DNA"/>
</dbReference>
<keyword evidence="2" id="KW-0547">Nucleotide-binding</keyword>
<evidence type="ECO:0000256" key="2">
    <source>
        <dbReference type="ARBA" id="ARBA00022741"/>
    </source>
</evidence>
<dbReference type="RefSeq" id="WP_075336071.1">
    <property type="nucleotide sequence ID" value="NZ_CP011509.1"/>
</dbReference>
<dbReference type="CDD" id="cd14014">
    <property type="entry name" value="STKc_PknB_like"/>
    <property type="match status" value="1"/>
</dbReference>
<dbReference type="Gene3D" id="1.10.510.10">
    <property type="entry name" value="Transferase(Phosphotransferase) domain 1"/>
    <property type="match status" value="1"/>
</dbReference>
<feature type="domain" description="Protein kinase" evidence="7">
    <location>
        <begin position="21"/>
        <end position="296"/>
    </location>
</feature>
<dbReference type="Proteomes" id="UP000256345">
    <property type="component" value="Unassembled WGS sequence"/>
</dbReference>
<reference evidence="8 9" key="1">
    <citation type="submission" date="2018-08" db="EMBL/GenBank/DDBJ databases">
        <title>Genomic Encyclopedia of Archaeal and Bacterial Type Strains, Phase II (KMG-II): from individual species to whole genera.</title>
        <authorList>
            <person name="Goeker M."/>
        </authorList>
    </citation>
    <scope>NUCLEOTIDE SEQUENCE [LARGE SCALE GENOMIC DNA]</scope>
    <source>
        <strain evidence="8 9">DSM 2261</strain>
    </source>
</reference>
<keyword evidence="6" id="KW-1133">Transmembrane helix</keyword>
<evidence type="ECO:0000259" key="7">
    <source>
        <dbReference type="PROSITE" id="PS50011"/>
    </source>
</evidence>
<sequence>MNPSSSTARLRPFRPVPFGRYTLLSQLATGGMGEIFLARLEGAQGFEKLCVIKKILPQLAADPEFVERFVGEARTLVKLSHGSIAQVLDMGLHEGDAYMALEYVDGKDLRKVAARARDRQKPLPLTFVLFVMGRVLDALAYAHRKKGDDEGELNLVHRDISPQNILISYEGEVKVIDFGLAKSRLSAAKTNPSIILGKFLYMSPEQARHQPVDRRSDLYAVGLCLYELISGRNPFDLLPPGELMSAVAQPTVQPLGEVVPSAPPAVTQLVMKALAVDPAQRFQTAEELRGKLNACLLELDPSSGPESVSRYMHELFGPEYQGERRLLASLREAARPPEPESGGMGAPEGGAPRLSAEPSSKTGRPEGSFEPLSFRPTPRTREGAPVRDDGETRPAVPTSSMDEPTRPAVAVEAIEESRKERLSPPGGSPTVDISGLSAPVAPRSPAPAPVAPRAPAASPVLSAEPGSGALRAAGASLRPSPQPGAMPSAPRVPLTPAIPVSGSMAPTRELVASSGPGAPHAVPMAEQALPEDLGPVRIEDTPMWSEPLRSDEDLSAIEPSSDSRPAPPLPYEAGEQEAGAWESQPGWEASGQEPDAAPEEDEGGVSTVTGEALGDSEDIGLADTNPRMQRPSGHEDTQPRVVLQDVYRQDTQPRVVLDESLTRDSDEEVSQGGKTKRPRRRVTSTGTPVVSPRPTTGSTPRMAPVTARNHEEREAPNSRRVEAEPPVRPEITRRTSVPARPFPWGLLTVVVILLLVGGGLSAAVFMQAPHEEAPVEPPPARPLFQEKKAAQAPAPAAGEPPAVADSAPAASAANTENPGTPAPAPVPDTAPAEALAAAPGAAPGAAPTGDTSAPVGELSPDESLLAPLAAPSSATASASSKRQVQRKRTSSRGQSMLQKEWVRTRTAYKALTRIYACESLDLLCSRYEDLESEVVGMGDVESAELLGKVRALQREIQRRKKGS</sequence>
<feature type="compositionally biased region" description="Low complexity" evidence="5">
    <location>
        <begin position="829"/>
        <end position="854"/>
    </location>
</feature>
<keyword evidence="9" id="KW-1185">Reference proteome</keyword>
<dbReference type="PANTHER" id="PTHR43289">
    <property type="entry name" value="MITOGEN-ACTIVATED PROTEIN KINASE KINASE KINASE 20-RELATED"/>
    <property type="match status" value="1"/>
</dbReference>
<name>A0ABX9JY40_9BACT</name>
<dbReference type="SUPFAM" id="SSF56112">
    <property type="entry name" value="Protein kinase-like (PK-like)"/>
    <property type="match status" value="1"/>
</dbReference>
<feature type="transmembrane region" description="Helical" evidence="6">
    <location>
        <begin position="742"/>
        <end position="765"/>
    </location>
</feature>
<keyword evidence="6" id="KW-0812">Transmembrane</keyword>
<evidence type="ECO:0000256" key="5">
    <source>
        <dbReference type="SAM" id="MobiDB-lite"/>
    </source>
</evidence>
<dbReference type="InterPro" id="IPR000719">
    <property type="entry name" value="Prot_kinase_dom"/>
</dbReference>
<evidence type="ECO:0000256" key="4">
    <source>
        <dbReference type="ARBA" id="ARBA00022840"/>
    </source>
</evidence>
<evidence type="ECO:0000313" key="9">
    <source>
        <dbReference type="Proteomes" id="UP000256345"/>
    </source>
</evidence>
<evidence type="ECO:0000256" key="3">
    <source>
        <dbReference type="ARBA" id="ARBA00022777"/>
    </source>
</evidence>
<accession>A0ABX9JY40</accession>
<comment type="caution">
    <text evidence="8">The sequence shown here is derived from an EMBL/GenBank/DDBJ whole genome shotgun (WGS) entry which is preliminary data.</text>
</comment>
<feature type="compositionally biased region" description="Polar residues" evidence="5">
    <location>
        <begin position="683"/>
        <end position="699"/>
    </location>
</feature>
<organism evidence="8 9">
    <name type="scientific">Archangium gephyra</name>
    <dbReference type="NCBI Taxonomy" id="48"/>
    <lineage>
        <taxon>Bacteria</taxon>
        <taxon>Pseudomonadati</taxon>
        <taxon>Myxococcota</taxon>
        <taxon>Myxococcia</taxon>
        <taxon>Myxococcales</taxon>
        <taxon>Cystobacterineae</taxon>
        <taxon>Archangiaceae</taxon>
        <taxon>Archangium</taxon>
    </lineage>
</organism>
<keyword evidence="1" id="KW-0808">Transferase</keyword>
<evidence type="ECO:0000313" key="8">
    <source>
        <dbReference type="EMBL" id="REG29371.1"/>
    </source>
</evidence>
<feature type="compositionally biased region" description="Low complexity" evidence="5">
    <location>
        <begin position="863"/>
        <end position="880"/>
    </location>
</feature>
<feature type="compositionally biased region" description="Low complexity" evidence="5">
    <location>
        <begin position="790"/>
        <end position="813"/>
    </location>
</feature>
<dbReference type="Pfam" id="PF00069">
    <property type="entry name" value="Pkinase"/>
    <property type="match status" value="1"/>
</dbReference>
<feature type="compositionally biased region" description="Low complexity" evidence="5">
    <location>
        <begin position="453"/>
        <end position="479"/>
    </location>
</feature>
<feature type="compositionally biased region" description="Basic and acidic residues" evidence="5">
    <location>
        <begin position="708"/>
        <end position="733"/>
    </location>
</feature>
<feature type="compositionally biased region" description="Basic and acidic residues" evidence="5">
    <location>
        <begin position="379"/>
        <end position="392"/>
    </location>
</feature>
<dbReference type="GO" id="GO:0016301">
    <property type="term" value="F:kinase activity"/>
    <property type="evidence" value="ECO:0007669"/>
    <property type="project" value="UniProtKB-KW"/>
</dbReference>
<protein>
    <submittedName>
        <fullName evidence="8">Serine/threonine-protein kinase</fullName>
    </submittedName>
</protein>